<feature type="transmembrane region" description="Helical" evidence="10">
    <location>
        <begin position="6"/>
        <end position="23"/>
    </location>
</feature>
<evidence type="ECO:0000256" key="6">
    <source>
        <dbReference type="ARBA" id="ARBA00022989"/>
    </source>
</evidence>
<dbReference type="EMBL" id="AB119719">
    <property type="protein sequence ID" value="BAC99200.1"/>
    <property type="molecule type" value="Genomic_DNA"/>
</dbReference>
<evidence type="ECO:0000256" key="8">
    <source>
        <dbReference type="ARBA" id="ARBA00023136"/>
    </source>
</evidence>
<evidence type="ECO:0000256" key="2">
    <source>
        <dbReference type="ARBA" id="ARBA00010519"/>
    </source>
</evidence>
<geneLocation type="mitochondrion" evidence="11"/>
<keyword evidence="11" id="KW-0496">Mitochondrion</keyword>
<evidence type="ECO:0000256" key="3">
    <source>
        <dbReference type="ARBA" id="ARBA00016612"/>
    </source>
</evidence>
<evidence type="ECO:0000256" key="1">
    <source>
        <dbReference type="ARBA" id="ARBA00004141"/>
    </source>
</evidence>
<dbReference type="GO" id="GO:0016020">
    <property type="term" value="C:membrane"/>
    <property type="evidence" value="ECO:0007669"/>
    <property type="project" value="UniProtKB-SubCell"/>
</dbReference>
<evidence type="ECO:0000256" key="5">
    <source>
        <dbReference type="ARBA" id="ARBA00022967"/>
    </source>
</evidence>
<reference evidence="11" key="1">
    <citation type="journal article" date="2003" name="Nature">
        <title>Evolution: single-gene speciation by left-right reversal.</title>
        <authorList>
            <person name="Ueshima R."/>
            <person name="Asami T."/>
        </authorList>
    </citation>
    <scope>NUCLEOTIDE SEQUENCE</scope>
    <source>
        <strain evidence="11">A261</strain>
        <tissue evidence="11">Muscle</tissue>
    </source>
</reference>
<evidence type="ECO:0000256" key="10">
    <source>
        <dbReference type="SAM" id="Phobius"/>
    </source>
</evidence>
<organism evidence="11">
    <name type="scientific">Euhadra brandtii brandtii</name>
    <dbReference type="NCBI Taxonomy" id="244823"/>
    <lineage>
        <taxon>Eukaryota</taxon>
        <taxon>Metazoa</taxon>
        <taxon>Spiralia</taxon>
        <taxon>Lophotrochozoa</taxon>
        <taxon>Mollusca</taxon>
        <taxon>Gastropoda</taxon>
        <taxon>Heterobranchia</taxon>
        <taxon>Euthyneura</taxon>
        <taxon>Panpulmonata</taxon>
        <taxon>Eupulmonata</taxon>
        <taxon>Stylommatophora</taxon>
        <taxon>Helicina</taxon>
        <taxon>Camaenoidea</taxon>
        <taxon>Camaenidae</taxon>
        <taxon>Bradybaeninae</taxon>
        <taxon>Euhadra</taxon>
    </lineage>
</organism>
<keyword evidence="8 10" id="KW-0472">Membrane</keyword>
<proteinExistence type="inferred from homology"/>
<dbReference type="AlphaFoldDB" id="Q75YY5"/>
<evidence type="ECO:0000256" key="9">
    <source>
        <dbReference type="ARBA" id="ARBA00031586"/>
    </source>
</evidence>
<evidence type="ECO:0000256" key="4">
    <source>
        <dbReference type="ARBA" id="ARBA00022692"/>
    </source>
</evidence>
<keyword evidence="4 10" id="KW-0812">Transmembrane</keyword>
<gene>
    <name evidence="11" type="primary">ND4L</name>
</gene>
<comment type="subcellular location">
    <subcellularLocation>
        <location evidence="1">Membrane</location>
        <topology evidence="1">Multi-pass membrane protein</topology>
    </subcellularLocation>
</comment>
<dbReference type="InterPro" id="IPR039428">
    <property type="entry name" value="NUOK/Mnh_C1-like"/>
</dbReference>
<dbReference type="Pfam" id="PF00420">
    <property type="entry name" value="Oxidored_q2"/>
    <property type="match status" value="1"/>
</dbReference>
<keyword evidence="5" id="KW-1278">Translocase</keyword>
<protein>
    <recommendedName>
        <fullName evidence="3">NADH-ubiquinone oxidoreductase chain 4L</fullName>
    </recommendedName>
    <alternativeName>
        <fullName evidence="9">NADH dehydrogenase subunit 4L</fullName>
    </alternativeName>
</protein>
<sequence>MNSSYFHTYIVLFCILWSVMLISKKSVLMCLISLEFLHFFLFLIFYSWTPPLMNSYTIVVVLLCFAASGAAIGLCILVTMGRQSGSDLIVASRV</sequence>
<name>Q75YY5_9EUPU</name>
<comment type="similarity">
    <text evidence="2">Belongs to the complex I subunit 4L family.</text>
</comment>
<keyword evidence="7" id="KW-0520">NAD</keyword>
<accession>Q75YY5</accession>
<evidence type="ECO:0000256" key="7">
    <source>
        <dbReference type="ARBA" id="ARBA00023027"/>
    </source>
</evidence>
<keyword evidence="6 10" id="KW-1133">Transmembrane helix</keyword>
<feature type="transmembrane region" description="Helical" evidence="10">
    <location>
        <begin position="30"/>
        <end position="49"/>
    </location>
</feature>
<feature type="transmembrane region" description="Helical" evidence="10">
    <location>
        <begin position="55"/>
        <end position="78"/>
    </location>
</feature>
<dbReference type="Gene3D" id="1.10.287.3510">
    <property type="match status" value="1"/>
</dbReference>
<evidence type="ECO:0000313" key="11">
    <source>
        <dbReference type="EMBL" id="BAC99200.1"/>
    </source>
</evidence>